<dbReference type="InterPro" id="IPR022742">
    <property type="entry name" value="Hydrolase_4"/>
</dbReference>
<dbReference type="PANTHER" id="PTHR12277">
    <property type="entry name" value="ALPHA/BETA HYDROLASE DOMAIN-CONTAINING PROTEIN"/>
    <property type="match status" value="1"/>
</dbReference>
<dbReference type="Proteomes" id="UP000018144">
    <property type="component" value="Unassembled WGS sequence"/>
</dbReference>
<dbReference type="GO" id="GO:0008474">
    <property type="term" value="F:palmitoyl-(protein) hydrolase activity"/>
    <property type="evidence" value="ECO:0007669"/>
    <property type="project" value="TreeGrafter"/>
</dbReference>
<feature type="transmembrane region" description="Helical" evidence="2">
    <location>
        <begin position="15"/>
        <end position="39"/>
    </location>
</feature>
<dbReference type="eggNOG" id="KOG4391">
    <property type="taxonomic scope" value="Eukaryota"/>
</dbReference>
<dbReference type="GO" id="GO:0016020">
    <property type="term" value="C:membrane"/>
    <property type="evidence" value="ECO:0007669"/>
    <property type="project" value="TreeGrafter"/>
</dbReference>
<feature type="compositionally biased region" description="Low complexity" evidence="1">
    <location>
        <begin position="318"/>
        <end position="329"/>
    </location>
</feature>
<protein>
    <submittedName>
        <fullName evidence="4">Similar to Protein bem46 acc. no. P54069</fullName>
    </submittedName>
</protein>
<evidence type="ECO:0000256" key="2">
    <source>
        <dbReference type="SAM" id="Phobius"/>
    </source>
</evidence>
<gene>
    <name evidence="4" type="ORF">PCON_11355</name>
</gene>
<dbReference type="SUPFAM" id="SSF53474">
    <property type="entry name" value="alpha/beta-Hydrolases"/>
    <property type="match status" value="1"/>
</dbReference>
<dbReference type="OMA" id="WLPEQGY"/>
<feature type="region of interest" description="Disordered" evidence="1">
    <location>
        <begin position="312"/>
        <end position="336"/>
    </location>
</feature>
<dbReference type="EMBL" id="HF935642">
    <property type="protein sequence ID" value="CCX11761.1"/>
    <property type="molecule type" value="Genomic_DNA"/>
</dbReference>
<accession>U4LHX1</accession>
<dbReference type="OrthoDB" id="10249433at2759"/>
<evidence type="ECO:0000259" key="3">
    <source>
        <dbReference type="Pfam" id="PF12146"/>
    </source>
</evidence>
<name>U4LHX1_PYROM</name>
<dbReference type="PANTHER" id="PTHR12277:SF81">
    <property type="entry name" value="PROTEIN ABHD13"/>
    <property type="match status" value="1"/>
</dbReference>
<keyword evidence="2" id="KW-1133">Transmembrane helix</keyword>
<keyword evidence="5" id="KW-1185">Reference proteome</keyword>
<dbReference type="Pfam" id="PF12146">
    <property type="entry name" value="Hydrolase_4"/>
    <property type="match status" value="1"/>
</dbReference>
<evidence type="ECO:0000256" key="1">
    <source>
        <dbReference type="SAM" id="MobiDB-lite"/>
    </source>
</evidence>
<proteinExistence type="predicted"/>
<sequence>MSSTYTTFWSLLSTFYTLAKGTIVASTGISILLSGLLYFKQTSLIYPRDIPAGARTEVPTPDEFDITDWERVKLYTKDGETLNSYFVKARKKSGVTVLYMHGNAGNIGHRLPLAQVFSDQMGCNVFMLGYRGYGLSTGRPSEKGLNIDAQTALNFLLEHADSKDGKIFVYGQSLGGALAIQLVAKNQGKIHGLILENTFRSMRTLIPSAFPPAKYLARLCHQIWPSETTIPTIEQVPVLFLSGSKDELVPPEHMQTLYNVTVSPKIMRKFLNGGHNDTYAELGYFDAMLEFISQIKHGRPIAELRNDAVKQEKIPRQSGSSMTMGSAGSRKSVATL</sequence>
<dbReference type="InterPro" id="IPR029058">
    <property type="entry name" value="AB_hydrolase_fold"/>
</dbReference>
<dbReference type="STRING" id="1076935.U4LHX1"/>
<keyword evidence="2" id="KW-0812">Transmembrane</keyword>
<feature type="domain" description="Serine aminopeptidase S33" evidence="3">
    <location>
        <begin position="96"/>
        <end position="226"/>
    </location>
</feature>
<evidence type="ECO:0000313" key="5">
    <source>
        <dbReference type="Proteomes" id="UP000018144"/>
    </source>
</evidence>
<keyword evidence="2" id="KW-0472">Membrane</keyword>
<dbReference type="Gene3D" id="3.40.50.1820">
    <property type="entry name" value="alpha/beta hydrolase"/>
    <property type="match status" value="1"/>
</dbReference>
<organism evidence="4 5">
    <name type="scientific">Pyronema omphalodes (strain CBS 100304)</name>
    <name type="common">Pyronema confluens</name>
    <dbReference type="NCBI Taxonomy" id="1076935"/>
    <lineage>
        <taxon>Eukaryota</taxon>
        <taxon>Fungi</taxon>
        <taxon>Dikarya</taxon>
        <taxon>Ascomycota</taxon>
        <taxon>Pezizomycotina</taxon>
        <taxon>Pezizomycetes</taxon>
        <taxon>Pezizales</taxon>
        <taxon>Pyronemataceae</taxon>
        <taxon>Pyronema</taxon>
    </lineage>
</organism>
<dbReference type="AlphaFoldDB" id="U4LHX1"/>
<reference evidence="4 5" key="1">
    <citation type="journal article" date="2013" name="PLoS Genet.">
        <title>The genome and development-dependent transcriptomes of Pyronema confluens: a window into fungal evolution.</title>
        <authorList>
            <person name="Traeger S."/>
            <person name="Altegoer F."/>
            <person name="Freitag M."/>
            <person name="Gabaldon T."/>
            <person name="Kempken F."/>
            <person name="Kumar A."/>
            <person name="Marcet-Houben M."/>
            <person name="Poggeler S."/>
            <person name="Stajich J.E."/>
            <person name="Nowrousian M."/>
        </authorList>
    </citation>
    <scope>NUCLEOTIDE SEQUENCE [LARGE SCALE GENOMIC DNA]</scope>
    <source>
        <strain evidence="5">CBS 100304</strain>
        <tissue evidence="4">Vegetative mycelium</tissue>
    </source>
</reference>
<evidence type="ECO:0000313" key="4">
    <source>
        <dbReference type="EMBL" id="CCX11761.1"/>
    </source>
</evidence>